<feature type="domain" description="Zn(2)-C6 fungal-type" evidence="8">
    <location>
        <begin position="11"/>
        <end position="43"/>
    </location>
</feature>
<evidence type="ECO:0000256" key="5">
    <source>
        <dbReference type="ARBA" id="ARBA00023163"/>
    </source>
</evidence>
<dbReference type="SUPFAM" id="SSF57701">
    <property type="entry name" value="Zn2/Cys6 DNA-binding domain"/>
    <property type="match status" value="1"/>
</dbReference>
<dbReference type="InterPro" id="IPR001138">
    <property type="entry name" value="Zn2Cys6_DnaBD"/>
</dbReference>
<keyword evidence="10" id="KW-1185">Reference proteome</keyword>
<organism evidence="9 10">
    <name type="scientific">Moelleriella libera RCEF 2490</name>
    <dbReference type="NCBI Taxonomy" id="1081109"/>
    <lineage>
        <taxon>Eukaryota</taxon>
        <taxon>Fungi</taxon>
        <taxon>Dikarya</taxon>
        <taxon>Ascomycota</taxon>
        <taxon>Pezizomycotina</taxon>
        <taxon>Sordariomycetes</taxon>
        <taxon>Hypocreomycetidae</taxon>
        <taxon>Hypocreales</taxon>
        <taxon>Clavicipitaceae</taxon>
        <taxon>Moelleriella</taxon>
    </lineage>
</organism>
<dbReference type="Proteomes" id="UP000078544">
    <property type="component" value="Unassembled WGS sequence"/>
</dbReference>
<dbReference type="PROSITE" id="PS50048">
    <property type="entry name" value="ZN2_CY6_FUNGAL_2"/>
    <property type="match status" value="1"/>
</dbReference>
<feature type="region of interest" description="Disordered" evidence="7">
    <location>
        <begin position="128"/>
        <end position="170"/>
    </location>
</feature>
<evidence type="ECO:0000256" key="1">
    <source>
        <dbReference type="ARBA" id="ARBA00004123"/>
    </source>
</evidence>
<evidence type="ECO:0000256" key="4">
    <source>
        <dbReference type="ARBA" id="ARBA00023125"/>
    </source>
</evidence>
<dbReference type="GO" id="GO:0000976">
    <property type="term" value="F:transcription cis-regulatory region binding"/>
    <property type="evidence" value="ECO:0007669"/>
    <property type="project" value="TreeGrafter"/>
</dbReference>
<feature type="compositionally biased region" description="Polar residues" evidence="7">
    <location>
        <begin position="128"/>
        <end position="142"/>
    </location>
</feature>
<name>A0A168BN54_9HYPO</name>
<keyword evidence="6" id="KW-0539">Nucleus</keyword>
<keyword evidence="2" id="KW-0479">Metal-binding</keyword>
<dbReference type="STRING" id="1081109.A0A168BN54"/>
<dbReference type="OrthoDB" id="3429912at2759"/>
<keyword evidence="5" id="KW-0804">Transcription</keyword>
<evidence type="ECO:0000313" key="9">
    <source>
        <dbReference type="EMBL" id="KZZ95515.1"/>
    </source>
</evidence>
<evidence type="ECO:0000256" key="3">
    <source>
        <dbReference type="ARBA" id="ARBA00023015"/>
    </source>
</evidence>
<comment type="subcellular location">
    <subcellularLocation>
        <location evidence="1">Nucleus</location>
    </subcellularLocation>
</comment>
<sequence>MTERTKLKQAACLICRRSKIKCEWSPPEGRCKRCTQLGTECIRPDFHAGRQKGIKKYESSFSEVSIFRRIKIADGRTHTVRRHSISKRVGLDKALFQVEQAVKRAKTGKQRTVEDGRILTHIRNLMSQIDRNDFSPDQASSSQDRHEDDGASSSDDAEELTDPAASQAVPSVFSNARQTEESLAVDDAENPLQLLARASYFQPSRDIGSHRSPGHVRKRGIVSSGSPESTSVEAFFSGATVSLDVGSDIDPIDLGLVTEEEAESLFSFFYSDLAHTRWGLDPRLYTMSYARSRSAFLCTSILAASALFLPTAAALSKRLSNHVTALARRVMRCRHKSIEIVLAFMVNIPWMFPGRHSTDDEACMYISMATSIAIDLSLHKVLVQTEVLRGEATLMLARGECLDMRTALAMDGYPDLDARTEKAKLYLRNRERCWISLFVLERGVSLARGRPFVVPVTRTIKDCDSWYRSTVGDLQDGHLVSMAVLRRDLDGLFSTVRALCDDSRKPESDGSLIAQSIQNAIERFFDQWYAQWGVSIGTGPEHRLPPYVDILVTHTRLSTYGGVINHPTAPIEVRRFFRTAGLSSALNVMRAAIQGEAQLQSMPNNTAIMISFAACFALTLSAYTSGGSTLASSIRKLIDEAAGVLERIGTITKHRNGLSDLYGKYLKQIVHKAAKQNGSAAAVSSSLPQTENGDSTPAAPPAQPFSNASYAAVHPPTRNNFLDEGLLWPETLQFSAMSDDQIAHVLNQPDNQFEPSFGGLSWEDMNNFEWLHWPEFVGN</sequence>
<reference evidence="9 10" key="1">
    <citation type="journal article" date="2016" name="Genome Biol. Evol.">
        <title>Divergent and convergent evolution of fungal pathogenicity.</title>
        <authorList>
            <person name="Shang Y."/>
            <person name="Xiao G."/>
            <person name="Zheng P."/>
            <person name="Cen K."/>
            <person name="Zhan S."/>
            <person name="Wang C."/>
        </authorList>
    </citation>
    <scope>NUCLEOTIDE SEQUENCE [LARGE SCALE GENOMIC DNA]</scope>
    <source>
        <strain evidence="9 10">RCEF 2490</strain>
    </source>
</reference>
<dbReference type="GO" id="GO:0006351">
    <property type="term" value="P:DNA-templated transcription"/>
    <property type="evidence" value="ECO:0007669"/>
    <property type="project" value="InterPro"/>
</dbReference>
<dbReference type="PANTHER" id="PTHR31845">
    <property type="entry name" value="FINGER DOMAIN PROTEIN, PUTATIVE-RELATED"/>
    <property type="match status" value="1"/>
</dbReference>
<feature type="region of interest" description="Disordered" evidence="7">
    <location>
        <begin position="205"/>
        <end position="228"/>
    </location>
</feature>
<dbReference type="CDD" id="cd00067">
    <property type="entry name" value="GAL4"/>
    <property type="match status" value="1"/>
</dbReference>
<dbReference type="InterPro" id="IPR051089">
    <property type="entry name" value="prtT"/>
</dbReference>
<dbReference type="GO" id="GO:0005634">
    <property type="term" value="C:nucleus"/>
    <property type="evidence" value="ECO:0007669"/>
    <property type="project" value="UniProtKB-SubCell"/>
</dbReference>
<evidence type="ECO:0000313" key="10">
    <source>
        <dbReference type="Proteomes" id="UP000078544"/>
    </source>
</evidence>
<comment type="caution">
    <text evidence="9">The sequence shown here is derived from an EMBL/GenBank/DDBJ whole genome shotgun (WGS) entry which is preliminary data.</text>
</comment>
<dbReference type="SMART" id="SM00066">
    <property type="entry name" value="GAL4"/>
    <property type="match status" value="1"/>
</dbReference>
<dbReference type="GO" id="GO:0000981">
    <property type="term" value="F:DNA-binding transcription factor activity, RNA polymerase II-specific"/>
    <property type="evidence" value="ECO:0007669"/>
    <property type="project" value="InterPro"/>
</dbReference>
<evidence type="ECO:0000259" key="8">
    <source>
        <dbReference type="PROSITE" id="PS50048"/>
    </source>
</evidence>
<evidence type="ECO:0000256" key="7">
    <source>
        <dbReference type="SAM" id="MobiDB-lite"/>
    </source>
</evidence>
<dbReference type="InterPro" id="IPR007219">
    <property type="entry name" value="XnlR_reg_dom"/>
</dbReference>
<keyword evidence="4 9" id="KW-0238">DNA-binding</keyword>
<dbReference type="InterPro" id="IPR036864">
    <property type="entry name" value="Zn2-C6_fun-type_DNA-bd_sf"/>
</dbReference>
<evidence type="ECO:0000256" key="6">
    <source>
        <dbReference type="ARBA" id="ARBA00023242"/>
    </source>
</evidence>
<feature type="compositionally biased region" description="Polar residues" evidence="7">
    <location>
        <begin position="680"/>
        <end position="695"/>
    </location>
</feature>
<dbReference type="Pfam" id="PF00172">
    <property type="entry name" value="Zn_clus"/>
    <property type="match status" value="1"/>
</dbReference>
<keyword evidence="3" id="KW-0805">Transcription regulation</keyword>
<dbReference type="EMBL" id="AZGY01000009">
    <property type="protein sequence ID" value="KZZ95515.1"/>
    <property type="molecule type" value="Genomic_DNA"/>
</dbReference>
<dbReference type="CDD" id="cd12148">
    <property type="entry name" value="fungal_TF_MHR"/>
    <property type="match status" value="1"/>
</dbReference>
<protein>
    <submittedName>
        <fullName evidence="9">Zn(2)-C6 fungal-type DNA-binding domain protein</fullName>
    </submittedName>
</protein>
<dbReference type="PROSITE" id="PS00463">
    <property type="entry name" value="ZN2_CY6_FUNGAL_1"/>
    <property type="match status" value="1"/>
</dbReference>
<accession>A0A168BN54</accession>
<proteinExistence type="predicted"/>
<dbReference type="GO" id="GO:0008270">
    <property type="term" value="F:zinc ion binding"/>
    <property type="evidence" value="ECO:0007669"/>
    <property type="project" value="InterPro"/>
</dbReference>
<feature type="region of interest" description="Disordered" evidence="7">
    <location>
        <begin position="680"/>
        <end position="710"/>
    </location>
</feature>
<dbReference type="Gene3D" id="4.10.240.10">
    <property type="entry name" value="Zn(2)-C6 fungal-type DNA-binding domain"/>
    <property type="match status" value="1"/>
</dbReference>
<dbReference type="PANTHER" id="PTHR31845:SF17">
    <property type="entry name" value="ZN(II)2CYS6 TRANSCRIPTION FACTOR (EUROFUNG)"/>
    <property type="match status" value="1"/>
</dbReference>
<dbReference type="SMART" id="SM00906">
    <property type="entry name" value="Fungal_trans"/>
    <property type="match status" value="1"/>
</dbReference>
<evidence type="ECO:0000256" key="2">
    <source>
        <dbReference type="ARBA" id="ARBA00022723"/>
    </source>
</evidence>
<gene>
    <name evidence="9" type="ORF">AAL_04746</name>
</gene>
<dbReference type="AlphaFoldDB" id="A0A168BN54"/>